<dbReference type="EMBL" id="CP018096">
    <property type="protein sequence ID" value="APF39426.1"/>
    <property type="molecule type" value="Genomic_DNA"/>
</dbReference>
<dbReference type="PANTHER" id="PTHR43424">
    <property type="entry name" value="LOCUS PUTATIVE PROTEIN 1-RELATED"/>
    <property type="match status" value="1"/>
</dbReference>
<keyword evidence="1" id="KW-1133">Transmembrane helix</keyword>
<evidence type="ECO:0000313" key="2">
    <source>
        <dbReference type="EMBL" id="APF39426.1"/>
    </source>
</evidence>
<feature type="transmembrane region" description="Helical" evidence="1">
    <location>
        <begin position="251"/>
        <end position="273"/>
    </location>
</feature>
<keyword evidence="1" id="KW-0812">Transmembrane</keyword>
<gene>
    <name evidence="2" type="ORF">BOQ54_18185</name>
</gene>
<reference evidence="2 3" key="1">
    <citation type="submission" date="2016-11" db="EMBL/GenBank/DDBJ databases">
        <title>Complete genome sequence of the aerobically denitrifying bacterium Chelatococcus daeguensis TAD1.</title>
        <authorList>
            <person name="Yang Y."/>
            <person name="Huang S."/>
            <person name="Lin E."/>
        </authorList>
    </citation>
    <scope>NUCLEOTIDE SEQUENCE [LARGE SCALE GENOMIC DNA]</scope>
    <source>
        <strain evidence="2 3">TAD1</strain>
        <plasmid evidence="3">ptad1</plasmid>
    </source>
</reference>
<dbReference type="Proteomes" id="UP000182703">
    <property type="component" value="Plasmid pTAD1"/>
</dbReference>
<proteinExistence type="predicted"/>
<keyword evidence="1" id="KW-0472">Membrane</keyword>
<keyword evidence="2" id="KW-0614">Plasmid</keyword>
<evidence type="ECO:0008006" key="4">
    <source>
        <dbReference type="Google" id="ProtNLM"/>
    </source>
</evidence>
<dbReference type="PANTHER" id="PTHR43424:SF1">
    <property type="entry name" value="LOCUS PUTATIVE PROTEIN 1-RELATED"/>
    <property type="match status" value="1"/>
</dbReference>
<sequence>MDGARPVRAILAGAGPVLALKFAGAAAAFGMFAVTARTLDAEAFGRLGIWFNAMSFLAVAALCGQETLILKVWATGTVACRHGLMRFALGNMIAASLAFFVVALTVTHAAGLDPSPGLAAAAGAFLVAQAMLHLTSHASRVGLGIGVAEGHREVVWRLAAAGTAIACLSGGWPFVPEAFLAVAAFCMVASATWQWRRLSSSMRGGAGPVAADRRGWRRQMGGMWLAAILDAGHQYLDVVLIGLLLDPSAAAGYFAAARVAAIFPILAGGLANYASGQIAALFPTGRRQRLQSLLARLQSLAAVGAVTGLAVVAVWGAALLAIFGDGYRDFAPILRLLALGAAVSLLAGPAPHLLLLCGHERAYPMAGIAVLVLRMMLVLVLGSTFGAVGAAAAVAFMASLQAVILNRLCRRRLGIDPSVIALLRHANR</sequence>
<accession>A0AAC9P171</accession>
<protein>
    <recommendedName>
        <fullName evidence="4">Membrane protein involved in the export of O-antigen and teichoic acid</fullName>
    </recommendedName>
</protein>
<feature type="transmembrane region" description="Helical" evidence="1">
    <location>
        <begin position="293"/>
        <end position="324"/>
    </location>
</feature>
<evidence type="ECO:0000313" key="3">
    <source>
        <dbReference type="Proteomes" id="UP000182703"/>
    </source>
</evidence>
<evidence type="ECO:0000256" key="1">
    <source>
        <dbReference type="SAM" id="Phobius"/>
    </source>
</evidence>
<feature type="transmembrane region" description="Helical" evidence="1">
    <location>
        <begin position="49"/>
        <end position="74"/>
    </location>
</feature>
<dbReference type="KEGG" id="cdq:BOQ54_18185"/>
<keyword evidence="3" id="KW-1185">Reference proteome</keyword>
<feature type="transmembrane region" description="Helical" evidence="1">
    <location>
        <begin position="86"/>
        <end position="110"/>
    </location>
</feature>
<feature type="transmembrane region" description="Helical" evidence="1">
    <location>
        <begin position="330"/>
        <end position="350"/>
    </location>
</feature>
<dbReference type="AlphaFoldDB" id="A0AAC9P171"/>
<feature type="transmembrane region" description="Helical" evidence="1">
    <location>
        <begin position="387"/>
        <end position="405"/>
    </location>
</feature>
<name>A0AAC9P171_9HYPH</name>
<organism evidence="2 3">
    <name type="scientific">Chelatococcus daeguensis</name>
    <dbReference type="NCBI Taxonomy" id="444444"/>
    <lineage>
        <taxon>Bacteria</taxon>
        <taxon>Pseudomonadati</taxon>
        <taxon>Pseudomonadota</taxon>
        <taxon>Alphaproteobacteria</taxon>
        <taxon>Hyphomicrobiales</taxon>
        <taxon>Chelatococcaceae</taxon>
        <taxon>Chelatococcus</taxon>
    </lineage>
</organism>
<geneLocation type="plasmid" evidence="3">
    <name>ptad1</name>
</geneLocation>
<feature type="transmembrane region" description="Helical" evidence="1">
    <location>
        <begin position="178"/>
        <end position="195"/>
    </location>
</feature>
<dbReference type="InterPro" id="IPR052556">
    <property type="entry name" value="PolySynth_Transporter"/>
</dbReference>
<feature type="transmembrane region" description="Helical" evidence="1">
    <location>
        <begin position="223"/>
        <end position="245"/>
    </location>
</feature>